<dbReference type="SMART" id="SM00490">
    <property type="entry name" value="HELICc"/>
    <property type="match status" value="1"/>
</dbReference>
<comment type="caution">
    <text evidence="6">The sequence shown here is derived from an EMBL/GenBank/DDBJ whole genome shotgun (WGS) entry which is preliminary data.</text>
</comment>
<dbReference type="InterPro" id="IPR001650">
    <property type="entry name" value="Helicase_C-like"/>
</dbReference>
<dbReference type="PANTHER" id="PTHR10799">
    <property type="entry name" value="SNF2/RAD54 HELICASE FAMILY"/>
    <property type="match status" value="1"/>
</dbReference>
<dbReference type="GO" id="GO:0016787">
    <property type="term" value="F:hydrolase activity"/>
    <property type="evidence" value="ECO:0007669"/>
    <property type="project" value="UniProtKB-KW"/>
</dbReference>
<keyword evidence="7" id="KW-1185">Reference proteome</keyword>
<dbReference type="Pfam" id="PF00271">
    <property type="entry name" value="Helicase_C"/>
    <property type="match status" value="1"/>
</dbReference>
<dbReference type="InterPro" id="IPR038718">
    <property type="entry name" value="SNF2-like_sf"/>
</dbReference>
<sequence length="1085" mass="126710">MQIEDILIQRFNENTSGKNYAKAELILNNDLVSSINITSEEDLICIDGKVISSNLFNEYHTTIEMEGDKKLILSTYCSCEDFEKNEFKKKNYCCKHLVSTFYKALNDLVKNPIIINSNSNKEIFKVKNDILDLLLEDNNYKDELRIDVYVNRNEWNKKIYAEFKIGIKNKSLNNLYIVKDIEQLLIAYNNKIPIKYSKNFTFDIKEQKLSVKDKRLIDFIENLKLIDGSLKSLNKNRERNIEGKNINIPNYFIREFFEIIKNHRVYLNEGFFYRAVETEILLKEPNIEFDLKLIRSNYILKCINGIPKSLGNKGDVFIYGSSIYLPSYEFCYKVKPYLEIFNQVKGLTISHENENRVLRELIPKLHLISDEVFLCKKIKEKIVMEPVNFNFYFNKENSNISLIVKVKYGLYEFNIFEDFKEKIIYRDSKKELSIISILRTLGFDEINKKFYLTKGDDFTFKFFKQDIGKLQKLGEVYYSENFKGIKSIGNKGIKGTIKSGQYNYFEIEFNIGNILPEESSKILRAFRENLKYYKLKNGEFLDLEELDMKKFLRLLDVIAEEDIDKNYLTIDTSKALFLDKYLQENNIKYIKGKSVLKDIRNKFKNIQKFKNIVPEELQANLRKYQLSGYNWFKTLDYLGLGGILADEMGLGKTLQAITFILSKKGTKTLIIAPTSLVYNWIEEFKKFAPILRVEACTGIKELRERQINKLENIDVIITTYNLLKKDCELYKNITFDYCILDEAQYIKNYNSQNAITVKEIAAKTKFALTGTPIENSLMELWSIFDFIMPGYLYDAKKFSVRYEKKLNESSEVIEELNTLIKPFILRRRKKEVIKELPNKIEKKLLITLNEEEKKIYSIYANNALDLIEKKVKDEEFKKSKIEILSYITKLRQLCLDPKIVMEDYLGESSKINALIEILQQNIEDNHKILIFSQFTSVLKNIGKRMSGEGINFSYLDGTISSEKRMSLVKEFNEGDKSVFLISLKAGGTGLNLTSADIVIHFDPWWNPAVEAQATDRAHRIGQKNVVEVIKLIAKGTIEEKVLLLQEEKKKLISKMIGDDLDNIENLSSLNEEEIISLFQTDESLY</sequence>
<dbReference type="OrthoDB" id="9760715at2"/>
<dbReference type="InterPro" id="IPR000330">
    <property type="entry name" value="SNF2_N"/>
</dbReference>
<dbReference type="InterPro" id="IPR013663">
    <property type="entry name" value="Helicase_SWF/SNF/SWI_bac"/>
</dbReference>
<dbReference type="GO" id="GO:0005524">
    <property type="term" value="F:ATP binding"/>
    <property type="evidence" value="ECO:0007669"/>
    <property type="project" value="InterPro"/>
</dbReference>
<dbReference type="CDD" id="cd18012">
    <property type="entry name" value="DEXQc_arch_SWI2_SNF2"/>
    <property type="match status" value="1"/>
</dbReference>
<evidence type="ECO:0000259" key="3">
    <source>
        <dbReference type="PROSITE" id="PS50966"/>
    </source>
</evidence>
<keyword evidence="2" id="KW-0863">Zinc-finger</keyword>
<keyword evidence="6" id="KW-0067">ATP-binding</keyword>
<dbReference type="PROSITE" id="PS51194">
    <property type="entry name" value="HELICASE_CTER"/>
    <property type="match status" value="1"/>
</dbReference>
<feature type="domain" description="SWIM-type" evidence="3">
    <location>
        <begin position="59"/>
        <end position="105"/>
    </location>
</feature>
<organism evidence="6 7">
    <name type="scientific">Clostridium tarantellae</name>
    <dbReference type="NCBI Taxonomy" id="39493"/>
    <lineage>
        <taxon>Bacteria</taxon>
        <taxon>Bacillati</taxon>
        <taxon>Bacillota</taxon>
        <taxon>Clostridia</taxon>
        <taxon>Eubacteriales</taxon>
        <taxon>Clostridiaceae</taxon>
        <taxon>Clostridium</taxon>
    </lineage>
</organism>
<dbReference type="PROSITE" id="PS50966">
    <property type="entry name" value="ZF_SWIM"/>
    <property type="match status" value="1"/>
</dbReference>
<dbReference type="Pfam" id="PF08455">
    <property type="entry name" value="SNF2_assoc"/>
    <property type="match status" value="1"/>
</dbReference>
<keyword evidence="2" id="KW-0479">Metal-binding</keyword>
<dbReference type="Gene3D" id="3.40.50.300">
    <property type="entry name" value="P-loop containing nucleotide triphosphate hydrolases"/>
    <property type="match status" value="1"/>
</dbReference>
<evidence type="ECO:0000313" key="7">
    <source>
        <dbReference type="Proteomes" id="UP000430345"/>
    </source>
</evidence>
<evidence type="ECO:0000259" key="5">
    <source>
        <dbReference type="PROSITE" id="PS51194"/>
    </source>
</evidence>
<dbReference type="InterPro" id="IPR049730">
    <property type="entry name" value="SNF2/RAD54-like_C"/>
</dbReference>
<reference evidence="6 7" key="1">
    <citation type="submission" date="2019-10" db="EMBL/GenBank/DDBJ databases">
        <title>The Genome Sequence of Clostridium tarantellae Isolated from Fish Brain.</title>
        <authorList>
            <person name="Bano L."/>
            <person name="Kiel M."/>
            <person name="Sales G."/>
            <person name="Doxey A.C."/>
            <person name="Mansfield M.J."/>
            <person name="Schiavone M."/>
            <person name="Rossetto O."/>
            <person name="Pirazzini M."/>
            <person name="Dobrindt U."/>
            <person name="Montecucco C."/>
        </authorList>
    </citation>
    <scope>NUCLEOTIDE SEQUENCE [LARGE SCALE GENOMIC DNA]</scope>
    <source>
        <strain evidence="6 7">DSM 3997</strain>
    </source>
</reference>
<dbReference type="Pfam" id="PF04434">
    <property type="entry name" value="SWIM"/>
    <property type="match status" value="1"/>
</dbReference>
<dbReference type="GO" id="GO:0008270">
    <property type="term" value="F:zinc ion binding"/>
    <property type="evidence" value="ECO:0007669"/>
    <property type="project" value="UniProtKB-KW"/>
</dbReference>
<keyword evidence="2" id="KW-0862">Zinc</keyword>
<dbReference type="InterPro" id="IPR014001">
    <property type="entry name" value="Helicase_ATP-bd"/>
</dbReference>
<dbReference type="PROSITE" id="PS51192">
    <property type="entry name" value="HELICASE_ATP_BIND_1"/>
    <property type="match status" value="1"/>
</dbReference>
<dbReference type="SUPFAM" id="SSF52540">
    <property type="entry name" value="P-loop containing nucleoside triphosphate hydrolases"/>
    <property type="match status" value="2"/>
</dbReference>
<dbReference type="Proteomes" id="UP000430345">
    <property type="component" value="Unassembled WGS sequence"/>
</dbReference>
<gene>
    <name evidence="6" type="ORF">GBZ86_13140</name>
</gene>
<feature type="domain" description="Helicase ATP-binding" evidence="4">
    <location>
        <begin position="633"/>
        <end position="790"/>
    </location>
</feature>
<accession>A0A6I1MV11</accession>
<keyword evidence="6" id="KW-0547">Nucleotide-binding</keyword>
<dbReference type="Gene3D" id="3.40.50.10810">
    <property type="entry name" value="Tandem AAA-ATPase domain"/>
    <property type="match status" value="1"/>
</dbReference>
<dbReference type="GO" id="GO:0004386">
    <property type="term" value="F:helicase activity"/>
    <property type="evidence" value="ECO:0007669"/>
    <property type="project" value="UniProtKB-KW"/>
</dbReference>
<dbReference type="Pfam" id="PF00176">
    <property type="entry name" value="SNF2-rel_dom"/>
    <property type="match status" value="1"/>
</dbReference>
<evidence type="ECO:0000256" key="2">
    <source>
        <dbReference type="PROSITE-ProRule" id="PRU00325"/>
    </source>
</evidence>
<evidence type="ECO:0000259" key="4">
    <source>
        <dbReference type="PROSITE" id="PS51192"/>
    </source>
</evidence>
<dbReference type="InterPro" id="IPR007527">
    <property type="entry name" value="Znf_SWIM"/>
</dbReference>
<proteinExistence type="predicted"/>
<evidence type="ECO:0000256" key="1">
    <source>
        <dbReference type="ARBA" id="ARBA00022801"/>
    </source>
</evidence>
<protein>
    <submittedName>
        <fullName evidence="6">ATP-dependent helicase</fullName>
    </submittedName>
</protein>
<dbReference type="AlphaFoldDB" id="A0A6I1MV11"/>
<dbReference type="RefSeq" id="WP_152891347.1">
    <property type="nucleotide sequence ID" value="NZ_WHJC01000279.1"/>
</dbReference>
<dbReference type="InterPro" id="IPR027417">
    <property type="entry name" value="P-loop_NTPase"/>
</dbReference>
<keyword evidence="1" id="KW-0378">Hydrolase</keyword>
<dbReference type="EMBL" id="WHJC01000279">
    <property type="protein sequence ID" value="MPQ44681.1"/>
    <property type="molecule type" value="Genomic_DNA"/>
</dbReference>
<feature type="domain" description="Helicase C-terminal" evidence="5">
    <location>
        <begin position="910"/>
        <end position="1067"/>
    </location>
</feature>
<evidence type="ECO:0000313" key="6">
    <source>
        <dbReference type="EMBL" id="MPQ44681.1"/>
    </source>
</evidence>
<keyword evidence="6" id="KW-0347">Helicase</keyword>
<dbReference type="SMART" id="SM00487">
    <property type="entry name" value="DEXDc"/>
    <property type="match status" value="1"/>
</dbReference>
<dbReference type="CDD" id="cd18793">
    <property type="entry name" value="SF2_C_SNF"/>
    <property type="match status" value="1"/>
</dbReference>
<name>A0A6I1MV11_9CLOT</name>